<dbReference type="EMBL" id="CP154795">
    <property type="protein sequence ID" value="XAN08876.1"/>
    <property type="molecule type" value="Genomic_DNA"/>
</dbReference>
<dbReference type="InterPro" id="IPR039569">
    <property type="entry name" value="FAS1-like_DH_region"/>
</dbReference>
<dbReference type="PIRSF" id="PIRSF018072">
    <property type="entry name" value="UCP018072"/>
    <property type="match status" value="1"/>
</dbReference>
<dbReference type="SUPFAM" id="SSF54637">
    <property type="entry name" value="Thioesterase/thiol ester dehydrase-isomerase"/>
    <property type="match status" value="1"/>
</dbReference>
<proteinExistence type="predicted"/>
<reference evidence="2 3" key="1">
    <citation type="submission" date="2024-04" db="EMBL/GenBank/DDBJ databases">
        <title>Isolation of an actinomycete strain from pig manure.</title>
        <authorList>
            <person name="Gong T."/>
            <person name="Yu Z."/>
            <person name="An M."/>
            <person name="Wei C."/>
            <person name="Yang W."/>
            <person name="Liu L."/>
        </authorList>
    </citation>
    <scope>NUCLEOTIDE SEQUENCE [LARGE SCALE GENOMIC DNA]</scope>
    <source>
        <strain evidence="2 3">ZF39</strain>
    </source>
</reference>
<dbReference type="RefSeq" id="WP_425310307.1">
    <property type="nucleotide sequence ID" value="NZ_CP154795.1"/>
</dbReference>
<dbReference type="Pfam" id="PF13452">
    <property type="entry name" value="FAS1_DH_region"/>
    <property type="match status" value="1"/>
</dbReference>
<organism evidence="2 3">
    <name type="scientific">Ammonicoccus fulvus</name>
    <dbReference type="NCBI Taxonomy" id="3138240"/>
    <lineage>
        <taxon>Bacteria</taxon>
        <taxon>Bacillati</taxon>
        <taxon>Actinomycetota</taxon>
        <taxon>Actinomycetes</taxon>
        <taxon>Propionibacteriales</taxon>
        <taxon>Propionibacteriaceae</taxon>
        <taxon>Ammonicoccus</taxon>
    </lineage>
</organism>
<dbReference type="Gene3D" id="3.10.129.10">
    <property type="entry name" value="Hotdog Thioesterase"/>
    <property type="match status" value="1"/>
</dbReference>
<evidence type="ECO:0000313" key="2">
    <source>
        <dbReference type="EMBL" id="XAN08876.1"/>
    </source>
</evidence>
<keyword evidence="3" id="KW-1185">Reference proteome</keyword>
<protein>
    <submittedName>
        <fullName evidence="2">MaoC family dehydratase N-terminal domain-containing protein</fullName>
    </submittedName>
</protein>
<accession>A0ABZ3FRZ8</accession>
<sequence>MPISTEHAGRTYPPLRYTVTAGKIAEFAAALGDDNAAYSGDEAIAPPTFPVVLANWDAVFGDPELGIALNRTIHVEQKFAYARPLRAGDVVDATVKIESVRVRGQVDMVTVATSVDTVDGDHVCTMTSSLFHTRPAEGGSSTETEA</sequence>
<feature type="domain" description="FAS1-like dehydratase" evidence="1">
    <location>
        <begin position="7"/>
        <end position="126"/>
    </location>
</feature>
<dbReference type="CDD" id="cd03441">
    <property type="entry name" value="R_hydratase_like"/>
    <property type="match status" value="1"/>
</dbReference>
<dbReference type="InterPro" id="IPR029069">
    <property type="entry name" value="HotDog_dom_sf"/>
</dbReference>
<evidence type="ECO:0000259" key="1">
    <source>
        <dbReference type="Pfam" id="PF13452"/>
    </source>
</evidence>
<dbReference type="InterPro" id="IPR016709">
    <property type="entry name" value="HadA-like"/>
</dbReference>
<name>A0ABZ3FRZ8_9ACTN</name>
<gene>
    <name evidence="2" type="ORF">AADG42_16690</name>
</gene>
<evidence type="ECO:0000313" key="3">
    <source>
        <dbReference type="Proteomes" id="UP001442841"/>
    </source>
</evidence>
<dbReference type="Proteomes" id="UP001442841">
    <property type="component" value="Chromosome"/>
</dbReference>